<accession>A0A2R4AMC7</accession>
<dbReference type="InterPro" id="IPR027417">
    <property type="entry name" value="P-loop_NTPase"/>
</dbReference>
<dbReference type="EMBL" id="MG676225">
    <property type="protein sequence ID" value="AVR76166.1"/>
    <property type="molecule type" value="Genomic_DNA"/>
</dbReference>
<dbReference type="Gene3D" id="3.40.50.300">
    <property type="entry name" value="P-loop containing nucleotide triphosphate hydrolases"/>
    <property type="match status" value="1"/>
</dbReference>
<name>A0A2R4AMC7_9CAUD</name>
<gene>
    <name evidence="1" type="ORF">AhSzw1_130</name>
</gene>
<sequence>MAPNYSIANIGWDEIKKLLKGSGVETIKENAKDKEIELENGSFFKLGSVNRADSVVGRSYDLVIYEEA</sequence>
<organism evidence="1 2">
    <name type="scientific">Aeromonas phage AhSzw-1</name>
    <dbReference type="NCBI Taxonomy" id="2138299"/>
    <lineage>
        <taxon>Viruses</taxon>
        <taxon>Duplodnaviria</taxon>
        <taxon>Heunggongvirae</taxon>
        <taxon>Uroviricota</taxon>
        <taxon>Caudoviricetes</taxon>
        <taxon>Demerecviridae</taxon>
        <taxon>Shenzhenvirus</taxon>
        <taxon>Shenzhenvirus AhSzw1</taxon>
    </lineage>
</organism>
<proteinExistence type="predicted"/>
<protein>
    <submittedName>
        <fullName evidence="1">Terminase large subunit</fullName>
    </submittedName>
</protein>
<evidence type="ECO:0000313" key="2">
    <source>
        <dbReference type="Proteomes" id="UP000244342"/>
    </source>
</evidence>
<keyword evidence="2" id="KW-1185">Reference proteome</keyword>
<reference evidence="2" key="1">
    <citation type="submission" date="2017-12" db="EMBL/GenBank/DDBJ databases">
        <title>Genomic characterization of T5-related Aeromonas hydrophila phages AhSzq-1 and AhSzw-1 and proposal to be two new species.</title>
        <authorList>
            <person name="Yuan S."/>
            <person name="Chen L."/>
            <person name="Ma Y."/>
        </authorList>
    </citation>
    <scope>NUCLEOTIDE SEQUENCE [LARGE SCALE GENOMIC DNA]</scope>
</reference>
<dbReference type="Proteomes" id="UP000244342">
    <property type="component" value="Segment"/>
</dbReference>
<evidence type="ECO:0000313" key="1">
    <source>
        <dbReference type="EMBL" id="AVR76166.1"/>
    </source>
</evidence>